<dbReference type="AlphaFoldDB" id="A0A0F9AJ99"/>
<gene>
    <name evidence="1" type="ORF">LCGC14_2565480</name>
</gene>
<accession>A0A0F9AJ99</accession>
<dbReference type="EMBL" id="LAZR01042466">
    <property type="protein sequence ID" value="KKL09475.1"/>
    <property type="molecule type" value="Genomic_DNA"/>
</dbReference>
<name>A0A0F9AJ99_9ZZZZ</name>
<proteinExistence type="predicted"/>
<protein>
    <submittedName>
        <fullName evidence="1">Uncharacterized protein</fullName>
    </submittedName>
</protein>
<reference evidence="1" key="1">
    <citation type="journal article" date="2015" name="Nature">
        <title>Complex archaea that bridge the gap between prokaryotes and eukaryotes.</title>
        <authorList>
            <person name="Spang A."/>
            <person name="Saw J.H."/>
            <person name="Jorgensen S.L."/>
            <person name="Zaremba-Niedzwiedzka K."/>
            <person name="Martijn J."/>
            <person name="Lind A.E."/>
            <person name="van Eijk R."/>
            <person name="Schleper C."/>
            <person name="Guy L."/>
            <person name="Ettema T.J."/>
        </authorList>
    </citation>
    <scope>NUCLEOTIDE SEQUENCE</scope>
</reference>
<organism evidence="1">
    <name type="scientific">marine sediment metagenome</name>
    <dbReference type="NCBI Taxonomy" id="412755"/>
    <lineage>
        <taxon>unclassified sequences</taxon>
        <taxon>metagenomes</taxon>
        <taxon>ecological metagenomes</taxon>
    </lineage>
</organism>
<feature type="non-terminal residue" evidence="1">
    <location>
        <position position="1"/>
    </location>
</feature>
<evidence type="ECO:0000313" key="1">
    <source>
        <dbReference type="EMBL" id="KKL09475.1"/>
    </source>
</evidence>
<comment type="caution">
    <text evidence="1">The sequence shown here is derived from an EMBL/GenBank/DDBJ whole genome shotgun (WGS) entry which is preliminary data.</text>
</comment>
<sequence length="60" mass="6942">RSSQSRRSCLKMHEVRYGRVSAFVGDAMDYPAHHRELMEKMRELNALIYAVETGSTEPWG</sequence>